<evidence type="ECO:0000256" key="4">
    <source>
        <dbReference type="SAM" id="MobiDB-lite"/>
    </source>
</evidence>
<evidence type="ECO:0000256" key="1">
    <source>
        <dbReference type="ARBA" id="ARBA00006545"/>
    </source>
</evidence>
<organism evidence="9 10">
    <name type="scientific">Cephus cinctus</name>
    <name type="common">Wheat stem sawfly</name>
    <dbReference type="NCBI Taxonomy" id="211228"/>
    <lineage>
        <taxon>Eukaryota</taxon>
        <taxon>Metazoa</taxon>
        <taxon>Ecdysozoa</taxon>
        <taxon>Arthropoda</taxon>
        <taxon>Hexapoda</taxon>
        <taxon>Insecta</taxon>
        <taxon>Pterygota</taxon>
        <taxon>Neoptera</taxon>
        <taxon>Endopterygota</taxon>
        <taxon>Hymenoptera</taxon>
        <taxon>Cephoidea</taxon>
        <taxon>Cephidae</taxon>
        <taxon>Cephus</taxon>
    </lineage>
</organism>
<dbReference type="Pfam" id="PF25036">
    <property type="entry name" value="VPS13_VAB"/>
    <property type="match status" value="1"/>
</dbReference>
<dbReference type="InterPro" id="IPR056747">
    <property type="entry name" value="VPS13-like_M"/>
</dbReference>
<dbReference type="GO" id="GO:0045053">
    <property type="term" value="P:protein retention in Golgi apparatus"/>
    <property type="evidence" value="ECO:0007669"/>
    <property type="project" value="TreeGrafter"/>
</dbReference>
<evidence type="ECO:0000259" key="6">
    <source>
        <dbReference type="Pfam" id="PF25033"/>
    </source>
</evidence>
<keyword evidence="3" id="KW-0445">Lipid transport</keyword>
<gene>
    <name evidence="10" type="primary">LOC107267586</name>
</gene>
<keyword evidence="2" id="KW-0813">Transport</keyword>
<proteinExistence type="inferred from homology"/>
<comment type="similarity">
    <text evidence="1">Belongs to the VPS13 family.</text>
</comment>
<dbReference type="PANTHER" id="PTHR16166:SF93">
    <property type="entry name" value="INTERMEMBRANE LIPID TRANSFER PROTEIN VPS13"/>
    <property type="match status" value="1"/>
</dbReference>
<dbReference type="Proteomes" id="UP000694920">
    <property type="component" value="Unplaced"/>
</dbReference>
<evidence type="ECO:0000313" key="9">
    <source>
        <dbReference type="Proteomes" id="UP000694920"/>
    </source>
</evidence>
<feature type="region of interest" description="Disordered" evidence="4">
    <location>
        <begin position="1902"/>
        <end position="1922"/>
    </location>
</feature>
<dbReference type="PANTHER" id="PTHR16166">
    <property type="entry name" value="VACUOLAR PROTEIN SORTING-ASSOCIATED PROTEIN VPS13"/>
    <property type="match status" value="1"/>
</dbReference>
<evidence type="ECO:0000259" key="7">
    <source>
        <dbReference type="Pfam" id="PF25036"/>
    </source>
</evidence>
<feature type="compositionally biased region" description="Basic and acidic residues" evidence="4">
    <location>
        <begin position="1948"/>
        <end position="1967"/>
    </location>
</feature>
<dbReference type="GeneID" id="107267586"/>
<dbReference type="Pfam" id="PF25033">
    <property type="entry name" value="VPS13_M"/>
    <property type="match status" value="1"/>
</dbReference>
<name>A0AAJ7RGT4_CEPCN</name>
<dbReference type="InterPro" id="IPR056748">
    <property type="entry name" value="VPS13-like_C"/>
</dbReference>
<feature type="region of interest" description="Disordered" evidence="4">
    <location>
        <begin position="1866"/>
        <end position="1886"/>
    </location>
</feature>
<evidence type="ECO:0000259" key="5">
    <source>
        <dbReference type="Pfam" id="PF12624"/>
    </source>
</evidence>
<feature type="domain" description="Chorein N-terminal" evidence="5">
    <location>
        <begin position="1"/>
        <end position="768"/>
    </location>
</feature>
<dbReference type="GO" id="GO:0006869">
    <property type="term" value="P:lipid transport"/>
    <property type="evidence" value="ECO:0007669"/>
    <property type="project" value="UniProtKB-KW"/>
</dbReference>
<dbReference type="InterPro" id="IPR009543">
    <property type="entry name" value="VPS13_VAB"/>
</dbReference>
<feature type="domain" description="Intermembrane lipid transfer protein VPS13-like C-terminal" evidence="8">
    <location>
        <begin position="3293"/>
        <end position="3400"/>
    </location>
</feature>
<feature type="domain" description="VPS13-like middle region" evidence="6">
    <location>
        <begin position="1053"/>
        <end position="1849"/>
    </location>
</feature>
<dbReference type="InterPro" id="IPR026847">
    <property type="entry name" value="VPS13"/>
</dbReference>
<protein>
    <submittedName>
        <fullName evidence="10">Vacuolar protein sorting-associated protein 13A isoform X1</fullName>
    </submittedName>
</protein>
<dbReference type="GO" id="GO:0006623">
    <property type="term" value="P:protein targeting to vacuole"/>
    <property type="evidence" value="ECO:0007669"/>
    <property type="project" value="TreeGrafter"/>
</dbReference>
<feature type="region of interest" description="Disordered" evidence="4">
    <location>
        <begin position="2726"/>
        <end position="2753"/>
    </location>
</feature>
<dbReference type="RefSeq" id="XP_024940690.1">
    <property type="nucleotide sequence ID" value="XM_025084922.1"/>
</dbReference>
<keyword evidence="9" id="KW-1185">Reference proteome</keyword>
<dbReference type="Pfam" id="PF25037">
    <property type="entry name" value="VPS13_C"/>
    <property type="match status" value="1"/>
</dbReference>
<dbReference type="InterPro" id="IPR026854">
    <property type="entry name" value="VPS13_N"/>
</dbReference>
<sequence length="3443" mass="393280">MFEGAVAALLNRFLGKYVEDLDTEQFNVGIFSGDTYLTDLKLKPEALYQLGLPIRVEIGLIGKINLKIPWTGLSTQPTTLSIQDIYIVAVPATSGSYNMEMEKRLIRATKRRILEHLEEDSFLGPGVPPDSFDRLITSVIKNFQITVNNIHIRYEDRLSNNSPIACGLCIQSLSMATTNNKWKPGVTSSNSSSMYHLVRAESFSVYLDSNAEPSLPTYPKKWELSTLLAWKTIMFEALQTFSMNNQEFQFLVKPFTTKIKIIINKSNEARVPRLLVDIVLQDIATQFSERQYNILCHISDSLHRVTIIRPFQKYRPIKTVQKNPKAWWKYAYSVVLDHNVRPYTWDYFWQHRTNYRKYKETFLRTLRQPNDTELKMDLQKYEDTLTIVNVVIAREHAKVELKKKEPGRVLVDTRNPTAFRLLVNHEKIHDIYMQLTDVESQELSGMVINAEKLENVPKHIDRKYNFSLINYSLSFLLNDREVLVVTLTQFLASIETRPGLLAYKVSARAESFVIEGASAENELVPLITTDNVLTGNMASNFLSVDFEKNPVNSDYDYDISVTLEPLEVTYHKHAVNEIIKFFKTDDMRIDRAVIDINEICTKKCASVLDSIFTRRLRVNLKMDLKGPYFIFPERGSLQKGGNVLLFDVGKMSLRSELQATDVQFEDATLMELEEILYDRIHISFDDGHVLLCHSGDDWRDARKRKDSEYHLIPKIHANVTWSRSVKPEYRSLPRTKLNATVSSFKLNLSEKKFQCILNFLELIPVPTLDKSEKRISNKQKALKELKRGIAFSIDELIMIRSVIVLASTVTGQGHSQSAKKEGMGSNCSGTDVEGSAISSEISEEDLERWTRAVDLPGFDDNVSPHNRVNFLMRFVIGELSVHLEHSIDGTEYPYLILRICTLYLEAAIMEYGPAIQFGIGSILLADKTNAGVTGSYLELVSTNGSTEVLAILYRKVRANCPDFKSHFKSIEQSLVIDVATINFVFHRYALLKLKDYYTNVARICKKKNVGNIFNVAHYSKFAFWKKKKDDPPIPPGALKLSYSARLNTFILRLCDRENDLLEVNVSGVESDCIYKANERMILRAHVRSLTVEDLTEFTLYTKLVTTDEDKICDLKYVRHTPKLYACPDIDTEQDDVMADGSFKLSIGRMNIVFISKILHECQNFMEPFLYLLCEPVIASCKCVSTWGIQQFRNSGTKLRIFVDIQGPTLLLPQKKDIPNLIVFATGVLTAENFFKEKAQIKQSVTVNGNNSYASIIENILLKLKSMTISRAVMTLSGTLEVQEPILEPVNIRFDIKRTSEYRSTTGSHKYGLCEVRGSMDLISINVGQKDLMSMFSVWEDNLAKVLGCQGGRYNRQSLTNLYLDNSIAEDATVKKLEVFFAQNEHPSCEISTKLTLDGLQLYLFSDAEEILSSPVRDLSHGLCRLTVGEISSSLDIYNDHSINMKVSVKSCLLEDTCNDTSSVKKIIQSPAKTIGMNLESHISVSMPPILDITFTQASSGDKCFDMLVEETRINLSIPFIINVGRYFADALPGEQVDKGVINRGYDGDSNLFIKSTEGSDIPAGLDQTNIGKQASCISAACLEEQPGTSISIRIRKPEVLVFGDLKANNAHVILFQAELMIECSRHAGLSSIVCTFSDIRAKSKSQNRYLKQSPHWVLQPCDVEICKKEQLLNYNVQITAAVSSVQIHLSAGIIQTFLDITKEALVFLKCNEVEANMKDLYQENISYADLWSQKKISCIPYKKVEEEFLEKSIPYEMEDQCEVLELKPVSIDIMLEMEDTIERLPAAKANCEISITIKDWSHKFQMLTSLKLYAFCYNVEYGNWEPFIELCSTDGVYYRPWELVIKAYQADAYALNSDWKISKDQTNERLSRKKKRDTESSEDEANGDMVFIRPEYVVSSKMREPIYNREENDDSDSDDHGEIGKLTRTFNRLFIKDSSDGEGSDSDESSKCEDEGLEQTPEHHAESHCSVPENTTKLNQAATYITIHAEDKINLTVTPNTIALLDTVLNIFSKSKSGIPIVMMSTRQVNLYNDIGYPSRIELLVKEEEVIIYIFQSHCSNGLRLIAAREFQVPDSPTSAPSTPESDHFAISPSNFATIENDLSDQSGSISYDRNRQSTSFQPFPDNSVVDIYKVITQERLKVVMEGFDETTFYCPKRQRCKLIPLSPVRHGIRYHLLLEVNIDRLLHQTITVRTPLQIRNDTTYALGLYYKKALFKKLDLPCVGEALNPFDDNMRMTILEPDHVYNVPLYIAYHVPIYILPTYAEKYQVSDSGIWWKELSENMNSAKDVYCYGKEGKDTALFAVKVIYVEKRTVTNANSQVPQCELKIVPPVIFNNRLPFAVEMKIPNVEYNVRIEPGEKVSAYTVKCDSDHRCNLEIYSYLGCQWSGTFMLTSELEMKFVKMTADCESEGVKSLVLCVELNKSESWVITIYAQYWIVNKTGLPLYIREIRSNIIYEIPGEELIVFSQKKSRRRLVRLRAHQSDWSAAFGLNAICSTSLIVCKDGERRRKYKIQAKMTTSHFSPLLTKILTFLPNFLVINKTKRKLRFMEENEEADLWNDLLPSQAIAFWPCTESMKMRVKWNNSQLVSQHFDFSMVGENILRMDNGTALCVEVQRSNNSPFSITFRRYQNGDAPVRVDNFCEDLFLKIHQINLGQVALLSPFQSLLYTWDDPSKTRELIWNVYDNKTKGYKAQFQTDGYGQETVSFRTLKRTTITDSSISFSEKFTSSTKSPNSMTGQSSSDDTDSETELEISSIEQVRKDRAIVYWVSFKEKHQRVLLFTQDENIFLKAKFIVEPEPSQIEVFCSLAGIGMSIVVHHEERLRELAYAAITDSAPHWEVSIGNRWKTLTLELSAWIEDKCKASLKKAQLDNFIDIDFTKMHMTKPFFGKLRRTYSPGIWFHYRSSYSNIYLQGKIYRVQIDNQLRGALFPVVLSSDSKQCFASNVTNRKLKPAVELLCVKQKKATHDVYKKIIIVVREFTLKLHEEFLVRLLDDLMPKRIETKFSVAARLRKDLSNIHHPLYCTKEKINDGRHKTVVEFFHVSPLKIYLKLLASAEGLNARLYNSTSSYCSFVRFLFEYACREPFEKSAEIRIPHYEKIYITVDIDQFLKNTWESYIGKVTQQFNVLILSSTVLGNPYGYNFKIAADSICESDLIPTGEEIADKLSYEIACLLGNCTADVTQSSLLNFDNTEHCAIRPKDKAVGFESTQIPLTVLMANSSFPIGVELELSGLVVKPTSTVYQEELKYFLRTLGKRILSLTKKESVAHFLPSLIMDTIKRAQDIGYEFVSRVRLPRYVNPYLGVEFYSSHKAMGMHLLNTISNGHYADMDAYWAHVVLSTDGERIALVSLRRIFLLEKRCMWGSWNVVWTIEVNQLVQPPKVVKNKLIFYVNKNEKTCALNTDWYIESNDKIALEWLCRQAESVIILNMENSICVATEYEMS</sequence>
<dbReference type="Pfam" id="PF12624">
    <property type="entry name" value="VPS13_N"/>
    <property type="match status" value="1"/>
</dbReference>
<evidence type="ECO:0000256" key="2">
    <source>
        <dbReference type="ARBA" id="ARBA00022448"/>
    </source>
</evidence>
<evidence type="ECO:0000313" key="10">
    <source>
        <dbReference type="RefSeq" id="XP_024940690.1"/>
    </source>
</evidence>
<feature type="region of interest" description="Disordered" evidence="4">
    <location>
        <begin position="1936"/>
        <end position="1970"/>
    </location>
</feature>
<accession>A0AAJ7RGT4</accession>
<evidence type="ECO:0000259" key="8">
    <source>
        <dbReference type="Pfam" id="PF25037"/>
    </source>
</evidence>
<feature type="domain" description="Vacuolar protein sorting-associated protein 13 VPS13 adaptor binding" evidence="7">
    <location>
        <begin position="2162"/>
        <end position="2676"/>
    </location>
</feature>
<reference evidence="10" key="1">
    <citation type="submission" date="2025-08" db="UniProtKB">
        <authorList>
            <consortium name="RefSeq"/>
        </authorList>
    </citation>
    <scope>IDENTIFICATION</scope>
</reference>
<evidence type="ECO:0000256" key="3">
    <source>
        <dbReference type="ARBA" id="ARBA00023055"/>
    </source>
</evidence>